<keyword evidence="6" id="KW-0503">Monooxygenase</keyword>
<dbReference type="Gene3D" id="3.50.50.60">
    <property type="entry name" value="FAD/NAD(P)-binding domain"/>
    <property type="match status" value="1"/>
</dbReference>
<dbReference type="GO" id="GO:0016709">
    <property type="term" value="F:oxidoreductase activity, acting on paired donors, with incorporation or reduction of molecular oxygen, NAD(P)H as one donor, and incorporation of one atom of oxygen"/>
    <property type="evidence" value="ECO:0007669"/>
    <property type="project" value="UniProtKB-ARBA"/>
</dbReference>
<evidence type="ECO:0000256" key="4">
    <source>
        <dbReference type="ARBA" id="ARBA00023002"/>
    </source>
</evidence>
<evidence type="ECO:0000313" key="6">
    <source>
        <dbReference type="EMBL" id="KAG9234020.1"/>
    </source>
</evidence>
<dbReference type="SUPFAM" id="SSF54373">
    <property type="entry name" value="FAD-linked reductases, C-terminal domain"/>
    <property type="match status" value="1"/>
</dbReference>
<dbReference type="Pfam" id="PF21274">
    <property type="entry name" value="Rng_hyd_C"/>
    <property type="match status" value="1"/>
</dbReference>
<dbReference type="InterPro" id="IPR002938">
    <property type="entry name" value="FAD-bd"/>
</dbReference>
<evidence type="ECO:0000256" key="2">
    <source>
        <dbReference type="ARBA" id="ARBA00022630"/>
    </source>
</evidence>
<protein>
    <submittedName>
        <fullName evidence="6">Monooxygenase</fullName>
    </submittedName>
</protein>
<dbReference type="EMBL" id="MU251478">
    <property type="protein sequence ID" value="KAG9234020.1"/>
    <property type="molecule type" value="Genomic_DNA"/>
</dbReference>
<dbReference type="SUPFAM" id="SSF51905">
    <property type="entry name" value="FAD/NAD(P)-binding domain"/>
    <property type="match status" value="1"/>
</dbReference>
<keyword evidence="3" id="KW-0274">FAD</keyword>
<evidence type="ECO:0000259" key="5">
    <source>
        <dbReference type="Pfam" id="PF01494"/>
    </source>
</evidence>
<gene>
    <name evidence="6" type="ORF">BJ875DRAFT_462706</name>
</gene>
<comment type="caution">
    <text evidence="6">The sequence shown here is derived from an EMBL/GenBank/DDBJ whole genome shotgun (WGS) entry which is preliminary data.</text>
</comment>
<dbReference type="Pfam" id="PF01494">
    <property type="entry name" value="FAD_binding_3"/>
    <property type="match status" value="1"/>
</dbReference>
<dbReference type="Proteomes" id="UP000824998">
    <property type="component" value="Unassembled WGS sequence"/>
</dbReference>
<dbReference type="PANTHER" id="PTHR43004">
    <property type="entry name" value="TRK SYSTEM POTASSIUM UPTAKE PROTEIN"/>
    <property type="match status" value="1"/>
</dbReference>
<sequence>MGEVLQNSFAFSVTLLRRIETRSETRHEKLEMASPFDIIIVGAGPTGLFSAVLARQLGLSVCILEKRSGPLPVGRADALNARTQQVLDVAGVLKDLRPHGLQCNTSSIFKDGAFQSRNSHWWTSIQHSAYKEFLMIGQPAIEKALVKNLDIEVLYNTEVLSVTESHYEATVRTKEKTYTSQYVIGADGGQSLIRHQLNYKFEGEKPNMCWAVLDTFIKTDFPVCDEIVSFEENGQSRVSWIPRERDMARFYILLDGEVTQERAEASIRSHMKPFAVEFERTEWFSTYNVQERVAQSYISPLTRILLAGDASHIHAVNGGQGLNTGVADAFALIWRLNFIIRGPFSQGKALGNVLRSYDSERRVTAKRVVDVAGMLVRSTLRTAEEYVGLVERNAANITGMGITYSADSLAVLAGTVGDFVAGTRCPDIEVVKAGVVKLRLYEVLKYGDFVVLKGKGADFTAPAWAAARTKVWDLEKWENGWRLTTERGMKLFTTVGVGEGMAVVVRPDLYVGYAGDSPNTYFEGFLA</sequence>
<organism evidence="6 7">
    <name type="scientific">Amylocarpus encephaloides</name>
    <dbReference type="NCBI Taxonomy" id="45428"/>
    <lineage>
        <taxon>Eukaryota</taxon>
        <taxon>Fungi</taxon>
        <taxon>Dikarya</taxon>
        <taxon>Ascomycota</taxon>
        <taxon>Pezizomycotina</taxon>
        <taxon>Leotiomycetes</taxon>
        <taxon>Helotiales</taxon>
        <taxon>Helotiales incertae sedis</taxon>
        <taxon>Amylocarpus</taxon>
    </lineage>
</organism>
<dbReference type="PRINTS" id="PR00420">
    <property type="entry name" value="RNGMNOXGNASE"/>
</dbReference>
<name>A0A9P7YJ55_9HELO</name>
<proteinExistence type="predicted"/>
<dbReference type="OrthoDB" id="2096480at2759"/>
<dbReference type="Gene3D" id="3.30.9.10">
    <property type="entry name" value="D-Amino Acid Oxidase, subunit A, domain 2"/>
    <property type="match status" value="1"/>
</dbReference>
<keyword evidence="2" id="KW-0285">Flavoprotein</keyword>
<evidence type="ECO:0000313" key="7">
    <source>
        <dbReference type="Proteomes" id="UP000824998"/>
    </source>
</evidence>
<evidence type="ECO:0000256" key="3">
    <source>
        <dbReference type="ARBA" id="ARBA00022827"/>
    </source>
</evidence>
<dbReference type="PANTHER" id="PTHR43004:SF19">
    <property type="entry name" value="BINDING MONOOXYGENASE, PUTATIVE (JCVI)-RELATED"/>
    <property type="match status" value="1"/>
</dbReference>
<comment type="cofactor">
    <cofactor evidence="1">
        <name>FAD</name>
        <dbReference type="ChEBI" id="CHEBI:57692"/>
    </cofactor>
</comment>
<dbReference type="GO" id="GO:0071949">
    <property type="term" value="F:FAD binding"/>
    <property type="evidence" value="ECO:0007669"/>
    <property type="project" value="InterPro"/>
</dbReference>
<dbReference type="AlphaFoldDB" id="A0A9P7YJ55"/>
<dbReference type="InterPro" id="IPR036188">
    <property type="entry name" value="FAD/NAD-bd_sf"/>
</dbReference>
<evidence type="ECO:0000256" key="1">
    <source>
        <dbReference type="ARBA" id="ARBA00001974"/>
    </source>
</evidence>
<dbReference type="Gene3D" id="3.40.30.120">
    <property type="match status" value="1"/>
</dbReference>
<feature type="domain" description="FAD-binding" evidence="5">
    <location>
        <begin position="37"/>
        <end position="371"/>
    </location>
</feature>
<accession>A0A9P7YJ55</accession>
<keyword evidence="7" id="KW-1185">Reference proteome</keyword>
<reference evidence="6" key="1">
    <citation type="journal article" date="2021" name="IMA Fungus">
        <title>Genomic characterization of three marine fungi, including Emericellopsis atlantica sp. nov. with signatures of a generalist lifestyle and marine biomass degradation.</title>
        <authorList>
            <person name="Hagestad O.C."/>
            <person name="Hou L."/>
            <person name="Andersen J.H."/>
            <person name="Hansen E.H."/>
            <person name="Altermark B."/>
            <person name="Li C."/>
            <person name="Kuhnert E."/>
            <person name="Cox R.J."/>
            <person name="Crous P.W."/>
            <person name="Spatafora J.W."/>
            <person name="Lail K."/>
            <person name="Amirebrahimi M."/>
            <person name="Lipzen A."/>
            <person name="Pangilinan J."/>
            <person name="Andreopoulos W."/>
            <person name="Hayes R.D."/>
            <person name="Ng V."/>
            <person name="Grigoriev I.V."/>
            <person name="Jackson S.A."/>
            <person name="Sutton T.D.S."/>
            <person name="Dobson A.D.W."/>
            <person name="Rama T."/>
        </authorList>
    </citation>
    <scope>NUCLEOTIDE SEQUENCE</scope>
    <source>
        <strain evidence="6">TRa018bII</strain>
    </source>
</reference>
<keyword evidence="4" id="KW-0560">Oxidoreductase</keyword>
<dbReference type="InterPro" id="IPR050641">
    <property type="entry name" value="RIFMO-like"/>
</dbReference>